<dbReference type="GO" id="GO:0006012">
    <property type="term" value="P:galactose metabolic process"/>
    <property type="evidence" value="ECO:0007669"/>
    <property type="project" value="TreeGrafter"/>
</dbReference>
<dbReference type="Gene3D" id="3.30.230.120">
    <property type="match status" value="1"/>
</dbReference>
<dbReference type="InterPro" id="IPR020568">
    <property type="entry name" value="Ribosomal_Su5_D2-typ_SF"/>
</dbReference>
<gene>
    <name evidence="5" type="ORF">H8D96_02390</name>
</gene>
<dbReference type="PRINTS" id="PR00959">
    <property type="entry name" value="MEVGALKINASE"/>
</dbReference>
<comment type="caution">
    <text evidence="5">The sequence shown here is derived from an EMBL/GenBank/DDBJ whole genome shotgun (WGS) entry which is preliminary data.</text>
</comment>
<name>A0A8J6TKU9_9BACT</name>
<dbReference type="InterPro" id="IPR036554">
    <property type="entry name" value="GHMP_kinase_C_sf"/>
</dbReference>
<dbReference type="InterPro" id="IPR006204">
    <property type="entry name" value="GHMP_kinase_N_dom"/>
</dbReference>
<keyword evidence="1" id="KW-0547">Nucleotide-binding</keyword>
<dbReference type="PANTHER" id="PTHR10457:SF7">
    <property type="entry name" value="GALACTOKINASE-RELATED"/>
    <property type="match status" value="1"/>
</dbReference>
<dbReference type="GO" id="GO:0005829">
    <property type="term" value="C:cytosol"/>
    <property type="evidence" value="ECO:0007669"/>
    <property type="project" value="TreeGrafter"/>
</dbReference>
<protein>
    <submittedName>
        <fullName evidence="5">Galactokinase</fullName>
    </submittedName>
</protein>
<dbReference type="SUPFAM" id="SSF54211">
    <property type="entry name" value="Ribosomal protein S5 domain 2-like"/>
    <property type="match status" value="1"/>
</dbReference>
<keyword evidence="3" id="KW-0067">ATP-binding</keyword>
<reference evidence="5 6" key="1">
    <citation type="submission" date="2020-08" db="EMBL/GenBank/DDBJ databases">
        <title>Bridging the membrane lipid divide: bacteria of the FCB group superphylum have the potential to synthesize archaeal ether lipids.</title>
        <authorList>
            <person name="Villanueva L."/>
            <person name="Von Meijenfeldt F.A.B."/>
            <person name="Westbye A.B."/>
            <person name="Yadav S."/>
            <person name="Hopmans E.C."/>
            <person name="Dutilh B.E."/>
            <person name="Sinninghe Damste J.S."/>
        </authorList>
    </citation>
    <scope>NUCLEOTIDE SEQUENCE [LARGE SCALE GENOMIC DNA]</scope>
    <source>
        <strain evidence="5">NIOZ-UU17</strain>
    </source>
</reference>
<dbReference type="Pfam" id="PF00288">
    <property type="entry name" value="GHMP_kinases_N"/>
    <property type="match status" value="1"/>
</dbReference>
<dbReference type="SUPFAM" id="SSF55060">
    <property type="entry name" value="GHMP Kinase, C-terminal domain"/>
    <property type="match status" value="1"/>
</dbReference>
<dbReference type="GO" id="GO:0004335">
    <property type="term" value="F:galactokinase activity"/>
    <property type="evidence" value="ECO:0007669"/>
    <property type="project" value="TreeGrafter"/>
</dbReference>
<dbReference type="PANTHER" id="PTHR10457">
    <property type="entry name" value="MEVALONATE KINASE/GALACTOKINASE"/>
    <property type="match status" value="1"/>
</dbReference>
<evidence type="ECO:0000256" key="3">
    <source>
        <dbReference type="ARBA" id="ARBA00022840"/>
    </source>
</evidence>
<dbReference type="GO" id="GO:0005524">
    <property type="term" value="F:ATP binding"/>
    <property type="evidence" value="ECO:0007669"/>
    <property type="project" value="UniProtKB-KW"/>
</dbReference>
<sequence>MAASMRKILEESPVETSAPCRIDMGGTLDISTFYYPLKHLKPCTVNVAVDLRTRVRLLPYHQGIVKVTSKGFETAEYPLDQTPFDHPLGLMFAVAAYFRAGGVHIDIDSSSPPRSALGGSSVAAVALVAAFSKILKKTGQKPISLPKTALLAHVLEASVAGVPCGFQDQLAAAYGGANVWYWSGSYQGPLFRKKTLIKKNKLKGFEQHLLLAYCGIPHESSDVNRKWVRQFLSGKYRGLWAEIVVCTQKFAAALAQKNIKDACLAMNRETAIRRRMTPEVLDKMGVELIESAMTNNCGARFTGAGGGGCLWALGKIEDIDKLKHTWEVILSQRPEACLLDAKLDSKGVL</sequence>
<evidence type="ECO:0000256" key="2">
    <source>
        <dbReference type="ARBA" id="ARBA00022777"/>
    </source>
</evidence>
<evidence type="ECO:0000256" key="1">
    <source>
        <dbReference type="ARBA" id="ARBA00022741"/>
    </source>
</evidence>
<accession>A0A8J6TKU9</accession>
<keyword evidence="2" id="KW-0808">Transferase</keyword>
<keyword evidence="2" id="KW-0418">Kinase</keyword>
<dbReference type="AlphaFoldDB" id="A0A8J6TKU9"/>
<feature type="domain" description="GHMP kinase N-terminal" evidence="4">
    <location>
        <begin position="95"/>
        <end position="176"/>
    </location>
</feature>
<organism evidence="5 6">
    <name type="scientific">Candidatus Desulfatibia vada</name>
    <dbReference type="NCBI Taxonomy" id="2841696"/>
    <lineage>
        <taxon>Bacteria</taxon>
        <taxon>Pseudomonadati</taxon>
        <taxon>Thermodesulfobacteriota</taxon>
        <taxon>Desulfobacteria</taxon>
        <taxon>Desulfobacterales</taxon>
        <taxon>Desulfobacterales incertae sedis</taxon>
        <taxon>Candidatus Desulfatibia</taxon>
    </lineage>
</organism>
<dbReference type="Proteomes" id="UP000605201">
    <property type="component" value="Unassembled WGS sequence"/>
</dbReference>
<evidence type="ECO:0000313" key="5">
    <source>
        <dbReference type="EMBL" id="MBC8430746.1"/>
    </source>
</evidence>
<proteinExistence type="predicted"/>
<evidence type="ECO:0000313" key="6">
    <source>
        <dbReference type="Proteomes" id="UP000605201"/>
    </source>
</evidence>
<evidence type="ECO:0000259" key="4">
    <source>
        <dbReference type="Pfam" id="PF00288"/>
    </source>
</evidence>
<dbReference type="EMBL" id="JACNIG010000077">
    <property type="protein sequence ID" value="MBC8430746.1"/>
    <property type="molecule type" value="Genomic_DNA"/>
</dbReference>